<dbReference type="InterPro" id="IPR011004">
    <property type="entry name" value="Trimer_LpxA-like_sf"/>
</dbReference>
<feature type="domain" description="Glycosyltransferase 2-like" evidence="2">
    <location>
        <begin position="261"/>
        <end position="372"/>
    </location>
</feature>
<dbReference type="RefSeq" id="WP_290370463.1">
    <property type="nucleotide sequence ID" value="NZ_CAKMMF010000030.1"/>
</dbReference>
<gene>
    <name evidence="3" type="primary">dapH_3</name>
    <name evidence="3" type="ORF">PAECIP111893_04429</name>
</gene>
<dbReference type="EMBL" id="CAKMMF010000030">
    <property type="protein sequence ID" value="CAH1218390.1"/>
    <property type="molecule type" value="Genomic_DNA"/>
</dbReference>
<comment type="caution">
    <text evidence="3">The sequence shown here is derived from an EMBL/GenBank/DDBJ whole genome shotgun (WGS) entry which is preliminary data.</text>
</comment>
<feature type="region of interest" description="Disordered" evidence="1">
    <location>
        <begin position="1"/>
        <end position="58"/>
    </location>
</feature>
<evidence type="ECO:0000313" key="3">
    <source>
        <dbReference type="EMBL" id="CAH1218390.1"/>
    </source>
</evidence>
<dbReference type="SUPFAM" id="SSF51161">
    <property type="entry name" value="Trimeric LpxA-like enzymes"/>
    <property type="match status" value="1"/>
</dbReference>
<sequence length="549" mass="62022">MNEQQPQERRDRSTGESEQIEHRQQTEQTKQSEHQSVHQMHQQPEKEEQSEPSNAMDEAAVLDQPQQPRFHHIGDHTMIEGGCQFHGAEEMSIGSHVFVRSGAWFNIASEVTGERPKIMIGDGCQFNKGVSISAFNLVIIERFAGIGHNSYISDAGHEYRKVGVPFLYQGIIGGKPTIIGEGVFVGANCIISGGGITIGKGSVIGANSVVTRDIPDYSVAVGSPARVIRMFDTVANDWIKVNSPAETAEVLRRRREQPLLSICIPTFNRAKDLERCLYSIYSQIGDCSLIEVIVSDNASSDGTEEVIRKYGKIHSSLRYWRNESNIGAERNILKLLDEARGIYVKLQGDDDFFVDFSVLSLLNIVQTNMECGLFYINVLDNSLKVEQHEGMAAFVRTTSIASGFISAIILRRDAYNKIADKSRFLDSGFNHLYLQYEILRQQPRFAVIHKAMFSYAYNPPAGYNLADYCIVGYLSILNNYRDAELGEDDIREEKKTMLTHFLLPWYKKIVEERLGTDVSGFEEKFTAYYKDEPYYEEALDWIRSIPLSD</sequence>
<dbReference type="InterPro" id="IPR029044">
    <property type="entry name" value="Nucleotide-diphossugar_trans"/>
</dbReference>
<evidence type="ECO:0000313" key="4">
    <source>
        <dbReference type="Proteomes" id="UP000838686"/>
    </source>
</evidence>
<dbReference type="Gene3D" id="3.90.550.10">
    <property type="entry name" value="Spore Coat Polysaccharide Biosynthesis Protein SpsA, Chain A"/>
    <property type="match status" value="1"/>
</dbReference>
<dbReference type="PANTHER" id="PTHR23416">
    <property type="entry name" value="SIALIC ACID SYNTHASE-RELATED"/>
    <property type="match status" value="1"/>
</dbReference>
<keyword evidence="3" id="KW-0012">Acyltransferase</keyword>
<dbReference type="InterPro" id="IPR001173">
    <property type="entry name" value="Glyco_trans_2-like"/>
</dbReference>
<accession>A0ABM9CM64</accession>
<keyword evidence="4" id="KW-1185">Reference proteome</keyword>
<name>A0ABM9CM64_9BACL</name>
<proteinExistence type="predicted"/>
<evidence type="ECO:0000256" key="1">
    <source>
        <dbReference type="SAM" id="MobiDB-lite"/>
    </source>
</evidence>
<evidence type="ECO:0000259" key="2">
    <source>
        <dbReference type="Pfam" id="PF00535"/>
    </source>
</evidence>
<dbReference type="Proteomes" id="UP000838686">
    <property type="component" value="Unassembled WGS sequence"/>
</dbReference>
<organism evidence="3 4">
    <name type="scientific">Paenibacillus plantiphilus</name>
    <dbReference type="NCBI Taxonomy" id="2905650"/>
    <lineage>
        <taxon>Bacteria</taxon>
        <taxon>Bacillati</taxon>
        <taxon>Bacillota</taxon>
        <taxon>Bacilli</taxon>
        <taxon>Bacillales</taxon>
        <taxon>Paenibacillaceae</taxon>
        <taxon>Paenibacillus</taxon>
    </lineage>
</organism>
<dbReference type="GO" id="GO:0047200">
    <property type="term" value="F:tetrahydrodipicolinate N-acetyltransferase activity"/>
    <property type="evidence" value="ECO:0007669"/>
    <property type="project" value="UniProtKB-EC"/>
</dbReference>
<feature type="compositionally biased region" description="Basic and acidic residues" evidence="1">
    <location>
        <begin position="1"/>
        <end position="36"/>
    </location>
</feature>
<dbReference type="Gene3D" id="2.160.10.10">
    <property type="entry name" value="Hexapeptide repeat proteins"/>
    <property type="match status" value="1"/>
</dbReference>
<dbReference type="InterPro" id="IPR001451">
    <property type="entry name" value="Hexapep"/>
</dbReference>
<dbReference type="CDD" id="cd04647">
    <property type="entry name" value="LbH_MAT_like"/>
    <property type="match status" value="1"/>
</dbReference>
<dbReference type="EC" id="2.3.1.89" evidence="3"/>
<reference evidence="3" key="1">
    <citation type="submission" date="2022-01" db="EMBL/GenBank/DDBJ databases">
        <authorList>
            <person name="Criscuolo A."/>
        </authorList>
    </citation>
    <scope>NUCLEOTIDE SEQUENCE</scope>
    <source>
        <strain evidence="3">CIP111893</strain>
    </source>
</reference>
<dbReference type="Pfam" id="PF00535">
    <property type="entry name" value="Glycos_transf_2"/>
    <property type="match status" value="1"/>
</dbReference>
<dbReference type="PANTHER" id="PTHR23416:SF78">
    <property type="entry name" value="LIPOPOLYSACCHARIDE BIOSYNTHESIS O-ACETYL TRANSFERASE WBBJ-RELATED"/>
    <property type="match status" value="1"/>
</dbReference>
<keyword evidence="3" id="KW-0808">Transferase</keyword>
<dbReference type="InterPro" id="IPR051159">
    <property type="entry name" value="Hexapeptide_acetyltransf"/>
</dbReference>
<dbReference type="Pfam" id="PF14602">
    <property type="entry name" value="Hexapep_2"/>
    <property type="match status" value="1"/>
</dbReference>
<protein>
    <submittedName>
        <fullName evidence="3">2,3,4,5-tetrahydropyridine-2,6-dicarboxylate N-acetyltransferase</fullName>
        <ecNumber evidence="3">2.3.1.89</ecNumber>
    </submittedName>
</protein>
<dbReference type="SUPFAM" id="SSF53448">
    <property type="entry name" value="Nucleotide-diphospho-sugar transferases"/>
    <property type="match status" value="1"/>
</dbReference>